<accession>A0A1X9SYJ2</accession>
<gene>
    <name evidence="2" type="primary">tonB2</name>
    <name evidence="2" type="ORF">CSUIS_1576</name>
</gene>
<dbReference type="RefSeq" id="WP_086298426.1">
    <property type="nucleotide sequence ID" value="NZ_CP018789.1"/>
</dbReference>
<evidence type="ECO:0000256" key="1">
    <source>
        <dbReference type="SAM" id="MobiDB-lite"/>
    </source>
</evidence>
<sequence>MRYFLLSLIINLVILFLPLHSDEAITTPKKITIKLNETKGQETPKIEPKPKKEEIKQDLVEELTKIEKAKDEPIKEAQKSKPQPKPKKVLKDIHKVEKIEQISEISIQNQFDKSQISNKTTQNIVNEFKKSEDVCLEGVGFIITNKIEPTYPKKALLLKLRDTFRVEVEFQINKDGSIKILKVNGKSEIFNDQAKILTQKLDIKVLKDGISNCKIIKPYEFKFKG</sequence>
<evidence type="ECO:0000313" key="2">
    <source>
        <dbReference type="EMBL" id="ARR01354.1"/>
    </source>
</evidence>
<feature type="region of interest" description="Disordered" evidence="1">
    <location>
        <begin position="66"/>
        <end position="87"/>
    </location>
</feature>
<proteinExistence type="predicted"/>
<dbReference type="STRING" id="1660073.CSUIS_1576"/>
<dbReference type="AlphaFoldDB" id="A0A1X9SYJ2"/>
<dbReference type="Proteomes" id="UP000194260">
    <property type="component" value="Chromosome"/>
</dbReference>
<organism evidence="2 3">
    <name type="scientific">Campylobacter porcelli</name>
    <dbReference type="NCBI Taxonomy" id="1660073"/>
    <lineage>
        <taxon>Bacteria</taxon>
        <taxon>Pseudomonadati</taxon>
        <taxon>Campylobacterota</taxon>
        <taxon>Epsilonproteobacteria</taxon>
        <taxon>Campylobacterales</taxon>
        <taxon>Campylobacteraceae</taxon>
        <taxon>Campylobacter</taxon>
    </lineage>
</organism>
<protein>
    <submittedName>
        <fullName evidence="2">Energy transduction protein TonB</fullName>
    </submittedName>
</protein>
<dbReference type="EMBL" id="CP018789">
    <property type="protein sequence ID" value="ARR01354.1"/>
    <property type="molecule type" value="Genomic_DNA"/>
</dbReference>
<reference evidence="3" key="1">
    <citation type="journal article" date="2017" name="Genome Biol. Evol.">
        <title>Comparative Genomic Analysis Identifies a Campylobacter Clade Deficient in Selenium Metabolism.</title>
        <authorList>
            <person name="Miller W.G."/>
            <person name="Yee E."/>
            <person name="Lopes B.S."/>
            <person name="Chapman M.H."/>
            <person name="Huynh S."/>
            <person name="Bono J.L."/>
            <person name="Parker C.T."/>
            <person name="Strachan N.J.C."/>
            <person name="Forbes K.J."/>
        </authorList>
    </citation>
    <scope>NUCLEOTIDE SEQUENCE [LARGE SCALE GENOMIC DNA]</scope>
    <source>
        <strain evidence="3">RM6137</strain>
    </source>
</reference>
<feature type="compositionally biased region" description="Basic and acidic residues" evidence="1">
    <location>
        <begin position="66"/>
        <end position="79"/>
    </location>
</feature>
<dbReference type="KEGG" id="camy:CSUIS_1576"/>
<name>A0A1X9SYJ2_9BACT</name>
<evidence type="ECO:0000313" key="3">
    <source>
        <dbReference type="Proteomes" id="UP000194260"/>
    </source>
</evidence>